<proteinExistence type="predicted"/>
<gene>
    <name evidence="1" type="ORF">LTS18_008873</name>
</gene>
<sequence>MVDESSYLDNDNSNPLKRFLSKAWPEADMEAKAWIVEDELREIYKTGFLLPRDEETGSIPTRDRDLSYQERLREVCTGLRQEKTTVVDIMQDDPKLYGFLNAPTSHRNKKASNRDSNDKRALKFGTKRQPRNGSGVQKKSAGVQKDEGVTTQQNTAVVPQVPSCRHVDGSDQLGQRLSSLLPLSREQQAGEVPLSSEPNVSSLRVQTTTGSAVFAGSDVREGAPSVPAGDAQMATTEPSSDIPACHTGEFTPQIADTARPHGSHQSSTAVTLSSLAFEHANSITRLMGIGHSLQPPQNTVSSTMRASRKRSADTTDPQADAHASKKQCIGSIASEHMSMANMLPFNVHGRDRSPIGSELGPPRPMAPLRRFLGPRYTPQLLQQELRNQSFGQALPIVPQLPQAAAQLPEERMNGTEPEGMDVPHQLSTDAIIASLPQNTDNLGVDFLTSLGLPTFTTPPPDDQQAGSAEGPQNGQELELPGFLQLNDSTPENALNRSMSSSQPQLNNSDDIFGGLGFESNHDLAFDDYDFGLPPVISSDTNSSPLMNGVGSSVAGPEQQFELLTPGTPAALATPFLIEEKGTAEGVEASEAQESNSTKDPLVAAMEAAFEEEDHAGDAAADAANDVADVQTDDAWEDDNTRSLFMDE</sequence>
<accession>A0ACC3D1I5</accession>
<dbReference type="Proteomes" id="UP001186974">
    <property type="component" value="Unassembled WGS sequence"/>
</dbReference>
<protein>
    <submittedName>
        <fullName evidence="1">Uncharacterized protein</fullName>
    </submittedName>
</protein>
<name>A0ACC3D1I5_9PEZI</name>
<organism evidence="1 2">
    <name type="scientific">Coniosporium uncinatum</name>
    <dbReference type="NCBI Taxonomy" id="93489"/>
    <lineage>
        <taxon>Eukaryota</taxon>
        <taxon>Fungi</taxon>
        <taxon>Dikarya</taxon>
        <taxon>Ascomycota</taxon>
        <taxon>Pezizomycotina</taxon>
        <taxon>Dothideomycetes</taxon>
        <taxon>Dothideomycetes incertae sedis</taxon>
        <taxon>Coniosporium</taxon>
    </lineage>
</organism>
<comment type="caution">
    <text evidence="1">The sequence shown here is derived from an EMBL/GenBank/DDBJ whole genome shotgun (WGS) entry which is preliminary data.</text>
</comment>
<evidence type="ECO:0000313" key="2">
    <source>
        <dbReference type="Proteomes" id="UP001186974"/>
    </source>
</evidence>
<keyword evidence="2" id="KW-1185">Reference proteome</keyword>
<reference evidence="1" key="1">
    <citation type="submission" date="2024-09" db="EMBL/GenBank/DDBJ databases">
        <title>Black Yeasts Isolated from many extreme environments.</title>
        <authorList>
            <person name="Coleine C."/>
            <person name="Stajich J.E."/>
            <person name="Selbmann L."/>
        </authorList>
    </citation>
    <scope>NUCLEOTIDE SEQUENCE</scope>
    <source>
        <strain evidence="1">CCFEE 5737</strain>
    </source>
</reference>
<evidence type="ECO:0000313" key="1">
    <source>
        <dbReference type="EMBL" id="KAK3060291.1"/>
    </source>
</evidence>
<dbReference type="EMBL" id="JAWDJW010008692">
    <property type="protein sequence ID" value="KAK3060291.1"/>
    <property type="molecule type" value="Genomic_DNA"/>
</dbReference>